<dbReference type="EMBL" id="UESZ01000001">
    <property type="protein sequence ID" value="SSA34275.1"/>
    <property type="molecule type" value="Genomic_DNA"/>
</dbReference>
<proteinExistence type="predicted"/>
<dbReference type="InterPro" id="IPR036721">
    <property type="entry name" value="RCK_C_sf"/>
</dbReference>
<organism evidence="2 3">
    <name type="scientific">Branchiibius hedensis</name>
    <dbReference type="NCBI Taxonomy" id="672460"/>
    <lineage>
        <taxon>Bacteria</taxon>
        <taxon>Bacillati</taxon>
        <taxon>Actinomycetota</taxon>
        <taxon>Actinomycetes</taxon>
        <taxon>Micrococcales</taxon>
        <taxon>Dermacoccaceae</taxon>
        <taxon>Branchiibius</taxon>
    </lineage>
</organism>
<dbReference type="Gene3D" id="3.40.50.720">
    <property type="entry name" value="NAD(P)-binding Rossmann-like Domain"/>
    <property type="match status" value="1"/>
</dbReference>
<reference evidence="3" key="1">
    <citation type="submission" date="2016-10" db="EMBL/GenBank/DDBJ databases">
        <authorList>
            <person name="Varghese N."/>
            <person name="Submissions S."/>
        </authorList>
    </citation>
    <scope>NUCLEOTIDE SEQUENCE [LARGE SCALE GENOMIC DNA]</scope>
    <source>
        <strain evidence="3">DSM 22951</strain>
    </source>
</reference>
<dbReference type="InterPro" id="IPR036291">
    <property type="entry name" value="NAD(P)-bd_dom_sf"/>
</dbReference>
<dbReference type="PANTHER" id="PTHR43833">
    <property type="entry name" value="POTASSIUM CHANNEL PROTEIN 2-RELATED-RELATED"/>
    <property type="match status" value="1"/>
</dbReference>
<dbReference type="RefSeq" id="WP_211310202.1">
    <property type="nucleotide sequence ID" value="NZ_QGDN01000001.1"/>
</dbReference>
<evidence type="ECO:0000259" key="1">
    <source>
        <dbReference type="PROSITE" id="PS51202"/>
    </source>
</evidence>
<dbReference type="Pfam" id="PF02080">
    <property type="entry name" value="TrkA_C"/>
    <property type="match status" value="1"/>
</dbReference>
<feature type="domain" description="RCK C-terminal" evidence="1">
    <location>
        <begin position="141"/>
        <end position="225"/>
    </location>
</feature>
<dbReference type="InterPro" id="IPR050721">
    <property type="entry name" value="Trk_Ktr_HKT_K-transport"/>
</dbReference>
<dbReference type="Gene3D" id="3.30.70.1450">
    <property type="entry name" value="Regulator of K+ conductance, C-terminal domain"/>
    <property type="match status" value="1"/>
</dbReference>
<name>A0A2Y8ZQX1_9MICO</name>
<protein>
    <submittedName>
        <fullName evidence="2">Trk system potassium uptake protein TrkA</fullName>
    </submittedName>
</protein>
<keyword evidence="3" id="KW-1185">Reference proteome</keyword>
<dbReference type="GO" id="GO:0008324">
    <property type="term" value="F:monoatomic cation transmembrane transporter activity"/>
    <property type="evidence" value="ECO:0007669"/>
    <property type="project" value="InterPro"/>
</dbReference>
<dbReference type="PANTHER" id="PTHR43833:SF7">
    <property type="entry name" value="KTR SYSTEM POTASSIUM UPTAKE PROTEIN C"/>
    <property type="match status" value="1"/>
</dbReference>
<evidence type="ECO:0000313" key="3">
    <source>
        <dbReference type="Proteomes" id="UP000250028"/>
    </source>
</evidence>
<evidence type="ECO:0000313" key="2">
    <source>
        <dbReference type="EMBL" id="SSA34275.1"/>
    </source>
</evidence>
<dbReference type="PROSITE" id="PS51202">
    <property type="entry name" value="RCK_C"/>
    <property type="match status" value="1"/>
</dbReference>
<dbReference type="GO" id="GO:0006813">
    <property type="term" value="P:potassium ion transport"/>
    <property type="evidence" value="ECO:0007669"/>
    <property type="project" value="InterPro"/>
</dbReference>
<dbReference type="SUPFAM" id="SSF116726">
    <property type="entry name" value="TrkA C-terminal domain-like"/>
    <property type="match status" value="1"/>
</dbReference>
<sequence length="225" mass="24118">MPKDSNPTVDPVLVIGLGRFGYSVASSLTSMGHEILAVDEDATVVQRYANEFTQCLALDSTDTEALQQIGAADFTRVVVGIGSDLEASVMTVLSLAELGITEIWAKAVSRKHASILERVGAHHVVRPESDMGERVAHKLTGAMIDFMQFDDDFAIARTRAVPRITGRQLGQLDTESKYGVTILGVKHADAAFEQASAQTTLEATDELIVSGPKRGVEAFCGLLQS</sequence>
<dbReference type="InterPro" id="IPR003148">
    <property type="entry name" value="RCK_N"/>
</dbReference>
<dbReference type="AlphaFoldDB" id="A0A2Y8ZQX1"/>
<dbReference type="Pfam" id="PF02254">
    <property type="entry name" value="TrkA_N"/>
    <property type="match status" value="1"/>
</dbReference>
<dbReference type="Proteomes" id="UP000250028">
    <property type="component" value="Unassembled WGS sequence"/>
</dbReference>
<gene>
    <name evidence="2" type="ORF">SAMN04489750_1585</name>
</gene>
<dbReference type="InterPro" id="IPR006037">
    <property type="entry name" value="RCK_C"/>
</dbReference>
<accession>A0A2Y8ZQX1</accession>
<dbReference type="SUPFAM" id="SSF51735">
    <property type="entry name" value="NAD(P)-binding Rossmann-fold domains"/>
    <property type="match status" value="1"/>
</dbReference>